<accession>A0ABR4GIB5</accession>
<dbReference type="EMBL" id="JBFTWV010000013">
    <property type="protein sequence ID" value="KAL2798344.1"/>
    <property type="molecule type" value="Genomic_DNA"/>
</dbReference>
<protein>
    <submittedName>
        <fullName evidence="2">Uncharacterized protein</fullName>
    </submittedName>
</protein>
<name>A0ABR4GIB5_9EURO</name>
<feature type="compositionally biased region" description="Basic and acidic residues" evidence="1">
    <location>
        <begin position="112"/>
        <end position="122"/>
    </location>
</feature>
<feature type="compositionally biased region" description="Polar residues" evidence="1">
    <location>
        <begin position="11"/>
        <end position="23"/>
    </location>
</feature>
<dbReference type="Proteomes" id="UP001610563">
    <property type="component" value="Unassembled WGS sequence"/>
</dbReference>
<sequence>MTDPEYRLFQSLPSVNPSATSNRADAGQAGDNDADIYDYDDIITDTSTSTANRTVDETGLVTESISLDNGEGTTVYDPETGAYDQMYDYTTGDGGYKHHRERLTDEGVYQSRDVDRRNDGTRHVHRKYQNPVTGTRTVRDYER</sequence>
<comment type="caution">
    <text evidence="2">The sequence shown here is derived from an EMBL/GenBank/DDBJ whole genome shotgun (WGS) entry which is preliminary data.</text>
</comment>
<proteinExistence type="predicted"/>
<gene>
    <name evidence="2" type="ORF">BJX66DRAFT_295420</name>
</gene>
<evidence type="ECO:0000313" key="2">
    <source>
        <dbReference type="EMBL" id="KAL2798344.1"/>
    </source>
</evidence>
<evidence type="ECO:0000313" key="3">
    <source>
        <dbReference type="Proteomes" id="UP001610563"/>
    </source>
</evidence>
<keyword evidence="3" id="KW-1185">Reference proteome</keyword>
<organism evidence="2 3">
    <name type="scientific">Aspergillus keveii</name>
    <dbReference type="NCBI Taxonomy" id="714993"/>
    <lineage>
        <taxon>Eukaryota</taxon>
        <taxon>Fungi</taxon>
        <taxon>Dikarya</taxon>
        <taxon>Ascomycota</taxon>
        <taxon>Pezizomycotina</taxon>
        <taxon>Eurotiomycetes</taxon>
        <taxon>Eurotiomycetidae</taxon>
        <taxon>Eurotiales</taxon>
        <taxon>Aspergillaceae</taxon>
        <taxon>Aspergillus</taxon>
        <taxon>Aspergillus subgen. Nidulantes</taxon>
    </lineage>
</organism>
<feature type="region of interest" description="Disordered" evidence="1">
    <location>
        <begin position="1"/>
        <end position="35"/>
    </location>
</feature>
<reference evidence="2 3" key="1">
    <citation type="submission" date="2024-07" db="EMBL/GenBank/DDBJ databases">
        <title>Section-level genome sequencing and comparative genomics of Aspergillus sections Usti and Cavernicolus.</title>
        <authorList>
            <consortium name="Lawrence Berkeley National Laboratory"/>
            <person name="Nybo J.L."/>
            <person name="Vesth T.C."/>
            <person name="Theobald S."/>
            <person name="Frisvad J.C."/>
            <person name="Larsen T.O."/>
            <person name="Kjaerboelling I."/>
            <person name="Rothschild-Mancinelli K."/>
            <person name="Lyhne E.K."/>
            <person name="Kogle M.E."/>
            <person name="Barry K."/>
            <person name="Clum A."/>
            <person name="Na H."/>
            <person name="Ledsgaard L."/>
            <person name="Lin J."/>
            <person name="Lipzen A."/>
            <person name="Kuo A."/>
            <person name="Riley R."/>
            <person name="Mondo S."/>
            <person name="Labutti K."/>
            <person name="Haridas S."/>
            <person name="Pangalinan J."/>
            <person name="Salamov A.A."/>
            <person name="Simmons B.A."/>
            <person name="Magnuson J.K."/>
            <person name="Chen J."/>
            <person name="Drula E."/>
            <person name="Henrissat B."/>
            <person name="Wiebenga A."/>
            <person name="Lubbers R.J."/>
            <person name="Gomes A.C."/>
            <person name="Makela M.R."/>
            <person name="Stajich J."/>
            <person name="Grigoriev I.V."/>
            <person name="Mortensen U.H."/>
            <person name="De Vries R.P."/>
            <person name="Baker S.E."/>
            <person name="Andersen M.R."/>
        </authorList>
    </citation>
    <scope>NUCLEOTIDE SEQUENCE [LARGE SCALE GENOMIC DNA]</scope>
    <source>
        <strain evidence="2 3">CBS 209.92</strain>
    </source>
</reference>
<evidence type="ECO:0000256" key="1">
    <source>
        <dbReference type="SAM" id="MobiDB-lite"/>
    </source>
</evidence>
<feature type="region of interest" description="Disordered" evidence="1">
    <location>
        <begin position="110"/>
        <end position="143"/>
    </location>
</feature>